<dbReference type="EMBL" id="CADCXV010000698">
    <property type="protein sequence ID" value="CAB0033081.1"/>
    <property type="molecule type" value="Genomic_DNA"/>
</dbReference>
<feature type="compositionally biased region" description="Basic and acidic residues" evidence="1">
    <location>
        <begin position="102"/>
        <end position="123"/>
    </location>
</feature>
<keyword evidence="3" id="KW-1185">Reference proteome</keyword>
<proteinExistence type="predicted"/>
<evidence type="ECO:0000256" key="1">
    <source>
        <dbReference type="SAM" id="MobiDB-lite"/>
    </source>
</evidence>
<dbReference type="AlphaFoldDB" id="A0A6H5I5C3"/>
<name>A0A6H5I5C3_9HYME</name>
<evidence type="ECO:0000313" key="3">
    <source>
        <dbReference type="Proteomes" id="UP000479190"/>
    </source>
</evidence>
<reference evidence="2 3" key="1">
    <citation type="submission" date="2020-02" db="EMBL/GenBank/DDBJ databases">
        <authorList>
            <person name="Ferguson B K."/>
        </authorList>
    </citation>
    <scope>NUCLEOTIDE SEQUENCE [LARGE SCALE GENOMIC DNA]</scope>
</reference>
<dbReference type="Proteomes" id="UP000479190">
    <property type="component" value="Unassembled WGS sequence"/>
</dbReference>
<organism evidence="2 3">
    <name type="scientific">Trichogramma brassicae</name>
    <dbReference type="NCBI Taxonomy" id="86971"/>
    <lineage>
        <taxon>Eukaryota</taxon>
        <taxon>Metazoa</taxon>
        <taxon>Ecdysozoa</taxon>
        <taxon>Arthropoda</taxon>
        <taxon>Hexapoda</taxon>
        <taxon>Insecta</taxon>
        <taxon>Pterygota</taxon>
        <taxon>Neoptera</taxon>
        <taxon>Endopterygota</taxon>
        <taxon>Hymenoptera</taxon>
        <taxon>Apocrita</taxon>
        <taxon>Proctotrupomorpha</taxon>
        <taxon>Chalcidoidea</taxon>
        <taxon>Trichogrammatidae</taxon>
        <taxon>Trichogramma</taxon>
    </lineage>
</organism>
<gene>
    <name evidence="2" type="ORF">TBRA_LOCUS5001</name>
</gene>
<feature type="region of interest" description="Disordered" evidence="1">
    <location>
        <begin position="94"/>
        <end position="123"/>
    </location>
</feature>
<accession>A0A6H5I5C3</accession>
<feature type="region of interest" description="Disordered" evidence="1">
    <location>
        <begin position="1"/>
        <end position="62"/>
    </location>
</feature>
<evidence type="ECO:0000313" key="2">
    <source>
        <dbReference type="EMBL" id="CAB0033081.1"/>
    </source>
</evidence>
<sequence>MRSTPGDVELVELEPESPSIPATKQLKSITGRPAPSTIRSIVRPIAADRKRPSADTQQEEVVIPKQRRSDLELMYDSEDDEPITSRARIFNRLVSSSSSSDVESKEHENKNLSKSKENAEFDSKHRASMKITTHTKIYPAREKFYTFCQNLYSNTYLNRF</sequence>
<protein>
    <submittedName>
        <fullName evidence="2">Uncharacterized protein</fullName>
    </submittedName>
</protein>